<evidence type="ECO:0000313" key="2">
    <source>
        <dbReference type="Proteomes" id="UP001227268"/>
    </source>
</evidence>
<reference evidence="1" key="1">
    <citation type="submission" date="2023-04" db="EMBL/GenBank/DDBJ databases">
        <title>Draft Genome sequencing of Naganishia species isolated from polar environments using Oxford Nanopore Technology.</title>
        <authorList>
            <person name="Leo P."/>
            <person name="Venkateswaran K."/>
        </authorList>
    </citation>
    <scope>NUCLEOTIDE SEQUENCE</scope>
    <source>
        <strain evidence="1">MNA-CCFEE 5423</strain>
    </source>
</reference>
<dbReference type="EMBL" id="JASBWT010000003">
    <property type="protein sequence ID" value="KAJ9106095.1"/>
    <property type="molecule type" value="Genomic_DNA"/>
</dbReference>
<organism evidence="1 2">
    <name type="scientific">Naganishia friedmannii</name>
    <dbReference type="NCBI Taxonomy" id="89922"/>
    <lineage>
        <taxon>Eukaryota</taxon>
        <taxon>Fungi</taxon>
        <taxon>Dikarya</taxon>
        <taxon>Basidiomycota</taxon>
        <taxon>Agaricomycotina</taxon>
        <taxon>Tremellomycetes</taxon>
        <taxon>Filobasidiales</taxon>
        <taxon>Filobasidiaceae</taxon>
        <taxon>Naganishia</taxon>
    </lineage>
</organism>
<accession>A0ACC2W4N5</accession>
<proteinExistence type="predicted"/>
<sequence length="241" mass="26510">MPWRTMFLTVATCFLAGSTFAHWIADHNAVWINDTTDDAVRTAITYYKILAGSSSPTAHGDSTLLQNIWLFMGVAATIMCGSRAINGMKDIRNEDNESNGGYLFDGACTAINGLFHDTAKLASERATFEEAADVVRGIASRNLSISVSLTGIILLQAGRYYSERSYEKSRISAEAKELLRKTTPLGIDETTMSSAVTTDNEDDMPTEDTDTLRKRGRAQTPYRELSEEAAMSFNAEQEFSI</sequence>
<gene>
    <name evidence="1" type="ORF">QFC21_001235</name>
</gene>
<keyword evidence="2" id="KW-1185">Reference proteome</keyword>
<name>A0ACC2W4N5_9TREE</name>
<evidence type="ECO:0000313" key="1">
    <source>
        <dbReference type="EMBL" id="KAJ9106095.1"/>
    </source>
</evidence>
<protein>
    <submittedName>
        <fullName evidence="1">Uncharacterized protein</fullName>
    </submittedName>
</protein>
<comment type="caution">
    <text evidence="1">The sequence shown here is derived from an EMBL/GenBank/DDBJ whole genome shotgun (WGS) entry which is preliminary data.</text>
</comment>
<dbReference type="Proteomes" id="UP001227268">
    <property type="component" value="Unassembled WGS sequence"/>
</dbReference>